<dbReference type="OrthoDB" id="1681551at2"/>
<dbReference type="Proteomes" id="UP000003240">
    <property type="component" value="Unassembled WGS sequence"/>
</dbReference>
<name>F7NPS0_9FIRM</name>
<dbReference type="EMBL" id="AFGF01000269">
    <property type="protein sequence ID" value="EGO61911.1"/>
    <property type="molecule type" value="Genomic_DNA"/>
</dbReference>
<keyword evidence="2" id="KW-1185">Reference proteome</keyword>
<organism evidence="1 2">
    <name type="scientific">Acetonema longum DSM 6540</name>
    <dbReference type="NCBI Taxonomy" id="1009370"/>
    <lineage>
        <taxon>Bacteria</taxon>
        <taxon>Bacillati</taxon>
        <taxon>Bacillota</taxon>
        <taxon>Negativicutes</taxon>
        <taxon>Acetonemataceae</taxon>
        <taxon>Acetonema</taxon>
    </lineage>
</organism>
<protein>
    <submittedName>
        <fullName evidence="1">Uncharacterized protein</fullName>
    </submittedName>
</protein>
<dbReference type="RefSeq" id="WP_004099618.1">
    <property type="nucleotide sequence ID" value="NZ_AFGF01000269.1"/>
</dbReference>
<comment type="caution">
    <text evidence="1">The sequence shown here is derived from an EMBL/GenBank/DDBJ whole genome shotgun (WGS) entry which is preliminary data.</text>
</comment>
<dbReference type="eggNOG" id="ENOG5032VN3">
    <property type="taxonomic scope" value="Bacteria"/>
</dbReference>
<sequence>MAEVSYMPIAAANDPGIQDILSLLQVQNAYINQLHKMIIVSSLDSQVYDHDEFQEFVNHFFVFMQHHFSSIGFSKAIGVIQVYCATLFEFLLDDQVVAAAEQLEIAISHLEILSSYSEMRINPKMVLLNYGLGLLEETQLKIIEVLEELIQDSRKNQLPN</sequence>
<accession>F7NPS0</accession>
<reference evidence="1 2" key="1">
    <citation type="journal article" date="2011" name="EMBO J.">
        <title>Structural diversity of bacterial flagellar motors.</title>
        <authorList>
            <person name="Chen S."/>
            <person name="Beeby M."/>
            <person name="Murphy G.E."/>
            <person name="Leadbetter J.R."/>
            <person name="Hendrixson D.R."/>
            <person name="Briegel A."/>
            <person name="Li Z."/>
            <person name="Shi J."/>
            <person name="Tocheva E.I."/>
            <person name="Muller A."/>
            <person name="Dobro M.J."/>
            <person name="Jensen G.J."/>
        </authorList>
    </citation>
    <scope>NUCLEOTIDE SEQUENCE [LARGE SCALE GENOMIC DNA]</scope>
    <source>
        <strain evidence="1 2">DSM 6540</strain>
    </source>
</reference>
<gene>
    <name evidence="1" type="ORF">ALO_20587</name>
</gene>
<evidence type="ECO:0000313" key="2">
    <source>
        <dbReference type="Proteomes" id="UP000003240"/>
    </source>
</evidence>
<evidence type="ECO:0000313" key="1">
    <source>
        <dbReference type="EMBL" id="EGO61911.1"/>
    </source>
</evidence>
<dbReference type="AlphaFoldDB" id="F7NPS0"/>
<proteinExistence type="predicted"/>
<dbReference type="STRING" id="1009370.ALO_20587"/>